<evidence type="ECO:0000256" key="3">
    <source>
        <dbReference type="ARBA" id="ARBA00022989"/>
    </source>
</evidence>
<dbReference type="Proteomes" id="UP001152622">
    <property type="component" value="Chromosome 5"/>
</dbReference>
<keyword evidence="2 5" id="KW-0812">Transmembrane</keyword>
<dbReference type="InterPro" id="IPR036259">
    <property type="entry name" value="MFS_trans_sf"/>
</dbReference>
<dbReference type="GO" id="GO:0022857">
    <property type="term" value="F:transmembrane transporter activity"/>
    <property type="evidence" value="ECO:0007669"/>
    <property type="project" value="InterPro"/>
</dbReference>
<feature type="transmembrane region" description="Helical" evidence="5">
    <location>
        <begin position="20"/>
        <end position="41"/>
    </location>
</feature>
<keyword evidence="3 5" id="KW-1133">Transmembrane helix</keyword>
<comment type="subcellular location">
    <subcellularLocation>
        <location evidence="1">Membrane</location>
        <topology evidence="1">Multi-pass membrane protein</topology>
    </subcellularLocation>
</comment>
<evidence type="ECO:0000256" key="1">
    <source>
        <dbReference type="ARBA" id="ARBA00004141"/>
    </source>
</evidence>
<dbReference type="OrthoDB" id="2544694at2759"/>
<dbReference type="EMBL" id="JAINUF010000005">
    <property type="protein sequence ID" value="KAJ8361571.1"/>
    <property type="molecule type" value="Genomic_DNA"/>
</dbReference>
<sequence>MDWTLATMMLPGLAYLVNECRWLVIAVTSPLLLAMVTWWWVPESARWLIANGKVEEAHMYLEKCAKINNREAFVADIKPETLANIVVVERGNASYSYLDLVKTPKMRKLALLTGTV</sequence>
<keyword evidence="7" id="KW-1185">Reference proteome</keyword>
<gene>
    <name evidence="6" type="ORF">SKAU_G00180960</name>
</gene>
<dbReference type="InterPro" id="IPR005828">
    <property type="entry name" value="MFS_sugar_transport-like"/>
</dbReference>
<dbReference type="AlphaFoldDB" id="A0A9Q1FMH0"/>
<name>A0A9Q1FMH0_SYNKA</name>
<dbReference type="Pfam" id="PF00083">
    <property type="entry name" value="Sugar_tr"/>
    <property type="match status" value="1"/>
</dbReference>
<dbReference type="GO" id="GO:0016020">
    <property type="term" value="C:membrane"/>
    <property type="evidence" value="ECO:0007669"/>
    <property type="project" value="UniProtKB-SubCell"/>
</dbReference>
<evidence type="ECO:0000313" key="6">
    <source>
        <dbReference type="EMBL" id="KAJ8361571.1"/>
    </source>
</evidence>
<dbReference type="SUPFAM" id="SSF103473">
    <property type="entry name" value="MFS general substrate transporter"/>
    <property type="match status" value="1"/>
</dbReference>
<evidence type="ECO:0000256" key="5">
    <source>
        <dbReference type="SAM" id="Phobius"/>
    </source>
</evidence>
<accession>A0A9Q1FMH0</accession>
<reference evidence="6" key="1">
    <citation type="journal article" date="2023" name="Science">
        <title>Genome structures resolve the early diversification of teleost fishes.</title>
        <authorList>
            <person name="Parey E."/>
            <person name="Louis A."/>
            <person name="Montfort J."/>
            <person name="Bouchez O."/>
            <person name="Roques C."/>
            <person name="Iampietro C."/>
            <person name="Lluch J."/>
            <person name="Castinel A."/>
            <person name="Donnadieu C."/>
            <person name="Desvignes T."/>
            <person name="Floi Bucao C."/>
            <person name="Jouanno E."/>
            <person name="Wen M."/>
            <person name="Mejri S."/>
            <person name="Dirks R."/>
            <person name="Jansen H."/>
            <person name="Henkel C."/>
            <person name="Chen W.J."/>
            <person name="Zahm M."/>
            <person name="Cabau C."/>
            <person name="Klopp C."/>
            <person name="Thompson A.W."/>
            <person name="Robinson-Rechavi M."/>
            <person name="Braasch I."/>
            <person name="Lecointre G."/>
            <person name="Bobe J."/>
            <person name="Postlethwait J.H."/>
            <person name="Berthelot C."/>
            <person name="Roest Crollius H."/>
            <person name="Guiguen Y."/>
        </authorList>
    </citation>
    <scope>NUCLEOTIDE SEQUENCE</scope>
    <source>
        <strain evidence="6">WJC10195</strain>
    </source>
</reference>
<dbReference type="PANTHER" id="PTHR24064">
    <property type="entry name" value="SOLUTE CARRIER FAMILY 22 MEMBER"/>
    <property type="match status" value="1"/>
</dbReference>
<dbReference type="Gene3D" id="1.20.1250.20">
    <property type="entry name" value="MFS general substrate transporter like domains"/>
    <property type="match status" value="1"/>
</dbReference>
<evidence type="ECO:0000313" key="7">
    <source>
        <dbReference type="Proteomes" id="UP001152622"/>
    </source>
</evidence>
<evidence type="ECO:0000256" key="4">
    <source>
        <dbReference type="ARBA" id="ARBA00023136"/>
    </source>
</evidence>
<keyword evidence="4 5" id="KW-0472">Membrane</keyword>
<evidence type="ECO:0000256" key="2">
    <source>
        <dbReference type="ARBA" id="ARBA00022692"/>
    </source>
</evidence>
<proteinExistence type="predicted"/>
<protein>
    <submittedName>
        <fullName evidence="6">Uncharacterized protein</fullName>
    </submittedName>
</protein>
<comment type="caution">
    <text evidence="6">The sequence shown here is derived from an EMBL/GenBank/DDBJ whole genome shotgun (WGS) entry which is preliminary data.</text>
</comment>
<organism evidence="6 7">
    <name type="scientific">Synaphobranchus kaupii</name>
    <name type="common">Kaup's arrowtooth eel</name>
    <dbReference type="NCBI Taxonomy" id="118154"/>
    <lineage>
        <taxon>Eukaryota</taxon>
        <taxon>Metazoa</taxon>
        <taxon>Chordata</taxon>
        <taxon>Craniata</taxon>
        <taxon>Vertebrata</taxon>
        <taxon>Euteleostomi</taxon>
        <taxon>Actinopterygii</taxon>
        <taxon>Neopterygii</taxon>
        <taxon>Teleostei</taxon>
        <taxon>Anguilliformes</taxon>
        <taxon>Synaphobranchidae</taxon>
        <taxon>Synaphobranchus</taxon>
    </lineage>
</organism>